<evidence type="ECO:0000256" key="1">
    <source>
        <dbReference type="SAM" id="MobiDB-lite"/>
    </source>
</evidence>
<protein>
    <submittedName>
        <fullName evidence="3">Uncharacterized protein</fullName>
    </submittedName>
</protein>
<evidence type="ECO:0000256" key="2">
    <source>
        <dbReference type="SAM" id="Phobius"/>
    </source>
</evidence>
<dbReference type="GO" id="GO:0010089">
    <property type="term" value="P:xylem development"/>
    <property type="evidence" value="ECO:0007669"/>
    <property type="project" value="InterPro"/>
</dbReference>
<evidence type="ECO:0000313" key="4">
    <source>
        <dbReference type="Proteomes" id="UP000655225"/>
    </source>
</evidence>
<sequence length="113" mass="12368">MDIDLFWTLGGWFLGPNCMATPRTSVHALLLFVSIILIVLLFALPAEKLKTASSLRSGRLRLDSATTTFQSTMKLHPQQTKNTHTSSSSASTSRQFKAGEHEVPSGPNPISNR</sequence>
<keyword evidence="4" id="KW-1185">Reference proteome</keyword>
<proteinExistence type="predicted"/>
<dbReference type="AlphaFoldDB" id="A0A835D8S0"/>
<dbReference type="InterPro" id="IPR037495">
    <property type="entry name" value="CLE41/42/44"/>
</dbReference>
<evidence type="ECO:0000313" key="3">
    <source>
        <dbReference type="EMBL" id="KAF8392027.1"/>
    </source>
</evidence>
<feature type="region of interest" description="Disordered" evidence="1">
    <location>
        <begin position="70"/>
        <end position="113"/>
    </location>
</feature>
<dbReference type="GO" id="GO:0033612">
    <property type="term" value="F:receptor serine/threonine kinase binding"/>
    <property type="evidence" value="ECO:0007669"/>
    <property type="project" value="InterPro"/>
</dbReference>
<dbReference type="GO" id="GO:0048046">
    <property type="term" value="C:apoplast"/>
    <property type="evidence" value="ECO:0007669"/>
    <property type="project" value="TreeGrafter"/>
</dbReference>
<name>A0A835D8S0_TETSI</name>
<reference evidence="3 4" key="1">
    <citation type="submission" date="2020-04" db="EMBL/GenBank/DDBJ databases">
        <title>Plant Genome Project.</title>
        <authorList>
            <person name="Zhang R.-G."/>
        </authorList>
    </citation>
    <scope>NUCLEOTIDE SEQUENCE [LARGE SCALE GENOMIC DNA]</scope>
    <source>
        <strain evidence="3">YNK0</strain>
        <tissue evidence="3">Leaf</tissue>
    </source>
</reference>
<feature type="compositionally biased region" description="Low complexity" evidence="1">
    <location>
        <begin position="83"/>
        <end position="93"/>
    </location>
</feature>
<dbReference type="OMA" id="TTMKLHP"/>
<accession>A0A835D8S0</accession>
<organism evidence="3 4">
    <name type="scientific">Tetracentron sinense</name>
    <name type="common">Spur-leaf</name>
    <dbReference type="NCBI Taxonomy" id="13715"/>
    <lineage>
        <taxon>Eukaryota</taxon>
        <taxon>Viridiplantae</taxon>
        <taxon>Streptophyta</taxon>
        <taxon>Embryophyta</taxon>
        <taxon>Tracheophyta</taxon>
        <taxon>Spermatophyta</taxon>
        <taxon>Magnoliopsida</taxon>
        <taxon>Trochodendrales</taxon>
        <taxon>Trochodendraceae</taxon>
        <taxon>Tetracentron</taxon>
    </lineage>
</organism>
<keyword evidence="2" id="KW-0812">Transmembrane</keyword>
<gene>
    <name evidence="3" type="ORF">HHK36_022367</name>
</gene>
<keyword evidence="2" id="KW-1133">Transmembrane helix</keyword>
<dbReference type="PANTHER" id="PTHR35301:SF1">
    <property type="entry name" value="CLAVATA3_ESR (CLE)-RELATED PROTEIN 41-RELATED"/>
    <property type="match status" value="1"/>
</dbReference>
<keyword evidence="2" id="KW-0472">Membrane</keyword>
<dbReference type="PANTHER" id="PTHR35301">
    <property type="entry name" value="CLAVATA3/ESR (CLE)-RELATED PROTEIN 41-RELATED"/>
    <property type="match status" value="1"/>
</dbReference>
<dbReference type="EMBL" id="JABCRI010000016">
    <property type="protein sequence ID" value="KAF8392027.1"/>
    <property type="molecule type" value="Genomic_DNA"/>
</dbReference>
<feature type="transmembrane region" description="Helical" evidence="2">
    <location>
        <begin position="26"/>
        <end position="46"/>
    </location>
</feature>
<comment type="caution">
    <text evidence="3">The sequence shown here is derived from an EMBL/GenBank/DDBJ whole genome shotgun (WGS) entry which is preliminary data.</text>
</comment>
<dbReference type="Proteomes" id="UP000655225">
    <property type="component" value="Unassembled WGS sequence"/>
</dbReference>
<feature type="compositionally biased region" description="Polar residues" evidence="1">
    <location>
        <begin position="70"/>
        <end position="82"/>
    </location>
</feature>